<evidence type="ECO:0000313" key="2">
    <source>
        <dbReference type="Proteomes" id="UP000724584"/>
    </source>
</evidence>
<gene>
    <name evidence="1" type="ORF">F5144DRAFT_589720</name>
</gene>
<accession>A0ACB7PEE6</accession>
<reference evidence="1 2" key="1">
    <citation type="journal article" date="2021" name="Nat. Commun.">
        <title>Genetic determinants of endophytism in the Arabidopsis root mycobiome.</title>
        <authorList>
            <person name="Mesny F."/>
            <person name="Miyauchi S."/>
            <person name="Thiergart T."/>
            <person name="Pickel B."/>
            <person name="Atanasova L."/>
            <person name="Karlsson M."/>
            <person name="Huettel B."/>
            <person name="Barry K.W."/>
            <person name="Haridas S."/>
            <person name="Chen C."/>
            <person name="Bauer D."/>
            <person name="Andreopoulos W."/>
            <person name="Pangilinan J."/>
            <person name="LaButti K."/>
            <person name="Riley R."/>
            <person name="Lipzen A."/>
            <person name="Clum A."/>
            <person name="Drula E."/>
            <person name="Henrissat B."/>
            <person name="Kohler A."/>
            <person name="Grigoriev I.V."/>
            <person name="Martin F.M."/>
            <person name="Hacquard S."/>
        </authorList>
    </citation>
    <scope>NUCLEOTIDE SEQUENCE [LARGE SCALE GENOMIC DNA]</scope>
    <source>
        <strain evidence="1 2">MPI-SDFR-AT-0079</strain>
    </source>
</reference>
<dbReference type="Proteomes" id="UP000724584">
    <property type="component" value="Unassembled WGS sequence"/>
</dbReference>
<comment type="caution">
    <text evidence="1">The sequence shown here is derived from an EMBL/GenBank/DDBJ whole genome shotgun (WGS) entry which is preliminary data.</text>
</comment>
<protein>
    <submittedName>
        <fullName evidence="1">NUDIX hydrolase domain-like protein</fullName>
    </submittedName>
</protein>
<proteinExistence type="predicted"/>
<name>A0ACB7PEE6_9PEZI</name>
<evidence type="ECO:0000313" key="1">
    <source>
        <dbReference type="EMBL" id="KAH6640186.1"/>
    </source>
</evidence>
<organism evidence="1 2">
    <name type="scientific">Chaetomium tenue</name>
    <dbReference type="NCBI Taxonomy" id="1854479"/>
    <lineage>
        <taxon>Eukaryota</taxon>
        <taxon>Fungi</taxon>
        <taxon>Dikarya</taxon>
        <taxon>Ascomycota</taxon>
        <taxon>Pezizomycotina</taxon>
        <taxon>Sordariomycetes</taxon>
        <taxon>Sordariomycetidae</taxon>
        <taxon>Sordariales</taxon>
        <taxon>Chaetomiaceae</taxon>
        <taxon>Chaetomium</taxon>
    </lineage>
</organism>
<keyword evidence="2" id="KW-1185">Reference proteome</keyword>
<sequence>MSTNTTTANAGTTPLTSTHPSLTPYTTATPAQYLSTNPHLTNLVVAALILHKPHNTTTTNNNRVLLIQRAPRDGFGLKWECPGGRVDTTDASLLHALCREVREETGLVVRRVERVVEVGEFDGGGGERWRKVTFLVGVEGLRLEGGLEGDGFPVVRLSEEEHVGAVWAAEGEVRAGRVGEREIQFAYDAQRETTLEVFRQGRERDEMDLE</sequence>
<dbReference type="EMBL" id="JAGIZQ010000002">
    <property type="protein sequence ID" value="KAH6640186.1"/>
    <property type="molecule type" value="Genomic_DNA"/>
</dbReference>